<feature type="transmembrane region" description="Helical" evidence="1">
    <location>
        <begin position="41"/>
        <end position="59"/>
    </location>
</feature>
<dbReference type="EMBL" id="LBIA02000001">
    <property type="protein sequence ID" value="TKT73160.1"/>
    <property type="molecule type" value="Genomic_DNA"/>
</dbReference>
<name>A0A4U6BRF1_9BRAD</name>
<keyword evidence="1" id="KW-0812">Transmembrane</keyword>
<proteinExistence type="predicted"/>
<keyword evidence="3" id="KW-1185">Reference proteome</keyword>
<gene>
    <name evidence="2" type="ORF">YH63_017975</name>
</gene>
<evidence type="ECO:0000313" key="2">
    <source>
        <dbReference type="EMBL" id="TKT73160.1"/>
    </source>
</evidence>
<dbReference type="RefSeq" id="WP_046826421.1">
    <property type="nucleotide sequence ID" value="NZ_LBIA02000001.1"/>
</dbReference>
<dbReference type="OrthoDB" id="8374816at2"/>
<evidence type="ECO:0000256" key="1">
    <source>
        <dbReference type="SAM" id="Phobius"/>
    </source>
</evidence>
<reference evidence="2" key="1">
    <citation type="submission" date="2019-04" db="EMBL/GenBank/DDBJ databases">
        <title>Whole genome sequencing of cave bacteria.</title>
        <authorList>
            <person name="Gan H.M."/>
            <person name="Barton H."/>
            <person name="Savka M.A."/>
        </authorList>
    </citation>
    <scope>NUCLEOTIDE SEQUENCE [LARGE SCALE GENOMIC DNA]</scope>
    <source>
        <strain evidence="2">LC387</strain>
    </source>
</reference>
<dbReference type="STRING" id="211460.YH63_01080"/>
<keyword evidence="1" id="KW-0472">Membrane</keyword>
<evidence type="ECO:0000313" key="3">
    <source>
        <dbReference type="Proteomes" id="UP000034832"/>
    </source>
</evidence>
<accession>A0A4U6BRF1</accession>
<comment type="caution">
    <text evidence="2">The sequence shown here is derived from an EMBL/GenBank/DDBJ whole genome shotgun (WGS) entry which is preliminary data.</text>
</comment>
<dbReference type="AlphaFoldDB" id="A0A4U6BRF1"/>
<protein>
    <submittedName>
        <fullName evidence="2">Uncharacterized protein</fullName>
    </submittedName>
</protein>
<dbReference type="Proteomes" id="UP000034832">
    <property type="component" value="Unassembled WGS sequence"/>
</dbReference>
<sequence length="62" mass="6799">MRTLFLTIGAFAIAIGLLWIGQGTGYVNWPQSSFMISQIQWAYYGAALSLVGLLMVAFARGR</sequence>
<keyword evidence="1" id="KW-1133">Transmembrane helix</keyword>
<organism evidence="2 3">
    <name type="scientific">Afipia massiliensis</name>
    <dbReference type="NCBI Taxonomy" id="211460"/>
    <lineage>
        <taxon>Bacteria</taxon>
        <taxon>Pseudomonadati</taxon>
        <taxon>Pseudomonadota</taxon>
        <taxon>Alphaproteobacteria</taxon>
        <taxon>Hyphomicrobiales</taxon>
        <taxon>Nitrobacteraceae</taxon>
        <taxon>Afipia</taxon>
    </lineage>
</organism>